<feature type="transmembrane region" description="Helical" evidence="19">
    <location>
        <begin position="78"/>
        <end position="96"/>
    </location>
</feature>
<evidence type="ECO:0000313" key="20">
    <source>
        <dbReference type="EMBL" id="VBB46163.1"/>
    </source>
</evidence>
<reference evidence="20" key="1">
    <citation type="submission" date="2018-07" db="EMBL/GenBank/DDBJ databases">
        <authorList>
            <consortium name="Genoscope - CEA"/>
            <person name="William W."/>
        </authorList>
    </citation>
    <scope>NUCLEOTIDE SEQUENCE</scope>
    <source>
        <strain evidence="20">IK1</strain>
    </source>
</reference>
<evidence type="ECO:0000256" key="10">
    <source>
        <dbReference type="ARBA" id="ARBA00022679"/>
    </source>
</evidence>
<keyword evidence="11 18" id="KW-0812">Transmembrane</keyword>
<dbReference type="Pfam" id="PF01148">
    <property type="entry name" value="CTP_transf_1"/>
    <property type="match status" value="1"/>
</dbReference>
<dbReference type="PROSITE" id="PS01315">
    <property type="entry name" value="CDS"/>
    <property type="match status" value="1"/>
</dbReference>
<keyword evidence="15 19" id="KW-0472">Membrane</keyword>
<proteinExistence type="inferred from homology"/>
<evidence type="ECO:0000256" key="12">
    <source>
        <dbReference type="ARBA" id="ARBA00022695"/>
    </source>
</evidence>
<name>A0A653ADL1_UNCDX</name>
<sequence length="265" mass="28682">MHLKRWLTALVGVPALILVIGPGPRWVLYAILLAAAVVALLEFYRITEPELPAIFRWSGVGSVCAFFAAVYFRHVLLLPAIAALTAFAPMVCHLWIPGQPAADWTARIGRICWGPFYAGIPLVLLMLIDMRPSGNLWIFFLLTVVFAGDTFAYYVGKGFGKRKLNERISPGKTWAGAVGGAAGSLIGGILFIRIFPIHPLNLSAVILTLVLAAAGQVGDLAESLLKRSHGIKDSGAILPGHGGLLDRIDALIFAIPILYGYLYFY</sequence>
<evidence type="ECO:0000256" key="2">
    <source>
        <dbReference type="ARBA" id="ARBA00004651"/>
    </source>
</evidence>
<accession>A0A653ADL1</accession>
<comment type="similarity">
    <text evidence="5 18">Belongs to the CDS family.</text>
</comment>
<feature type="transmembrane region" description="Helical" evidence="19">
    <location>
        <begin position="108"/>
        <end position="128"/>
    </location>
</feature>
<comment type="pathway">
    <text evidence="3 18">Phospholipid metabolism; CDP-diacylglycerol biosynthesis; CDP-diacylglycerol from sn-glycerol 3-phosphate: step 3/3.</text>
</comment>
<dbReference type="EMBL" id="UPXX01000031">
    <property type="protein sequence ID" value="VBB46163.1"/>
    <property type="molecule type" value="Genomic_DNA"/>
</dbReference>
<comment type="subcellular location">
    <subcellularLocation>
        <location evidence="2">Cell membrane</location>
        <topology evidence="2">Multi-pass membrane protein</topology>
    </subcellularLocation>
</comment>
<dbReference type="PANTHER" id="PTHR46382:SF1">
    <property type="entry name" value="PHOSPHATIDATE CYTIDYLYLTRANSFERASE"/>
    <property type="match status" value="1"/>
</dbReference>
<evidence type="ECO:0000256" key="11">
    <source>
        <dbReference type="ARBA" id="ARBA00022692"/>
    </source>
</evidence>
<dbReference type="PANTHER" id="PTHR46382">
    <property type="entry name" value="PHOSPHATIDATE CYTIDYLYLTRANSFERASE"/>
    <property type="match status" value="1"/>
</dbReference>
<comment type="pathway">
    <text evidence="4">Lipid metabolism.</text>
</comment>
<keyword evidence="14" id="KW-0443">Lipid metabolism</keyword>
<dbReference type="GO" id="GO:0005886">
    <property type="term" value="C:plasma membrane"/>
    <property type="evidence" value="ECO:0007669"/>
    <property type="project" value="UniProtKB-SubCell"/>
</dbReference>
<keyword evidence="9" id="KW-0444">Lipid biosynthesis</keyword>
<dbReference type="GO" id="GO:0016024">
    <property type="term" value="P:CDP-diacylglycerol biosynthetic process"/>
    <property type="evidence" value="ECO:0007669"/>
    <property type="project" value="UniProtKB-UniPathway"/>
</dbReference>
<dbReference type="AlphaFoldDB" id="A0A653ADL1"/>
<keyword evidence="16" id="KW-0594">Phospholipid biosynthesis</keyword>
<evidence type="ECO:0000256" key="9">
    <source>
        <dbReference type="ARBA" id="ARBA00022516"/>
    </source>
</evidence>
<keyword evidence="8" id="KW-1003">Cell membrane</keyword>
<comment type="catalytic activity">
    <reaction evidence="1 18">
        <text>a 1,2-diacyl-sn-glycero-3-phosphate + CTP + H(+) = a CDP-1,2-diacyl-sn-glycerol + diphosphate</text>
        <dbReference type="Rhea" id="RHEA:16229"/>
        <dbReference type="ChEBI" id="CHEBI:15378"/>
        <dbReference type="ChEBI" id="CHEBI:33019"/>
        <dbReference type="ChEBI" id="CHEBI:37563"/>
        <dbReference type="ChEBI" id="CHEBI:58332"/>
        <dbReference type="ChEBI" id="CHEBI:58608"/>
        <dbReference type="EC" id="2.7.7.41"/>
    </reaction>
</comment>
<evidence type="ECO:0000256" key="14">
    <source>
        <dbReference type="ARBA" id="ARBA00023098"/>
    </source>
</evidence>
<keyword evidence="10 18" id="KW-0808">Transferase</keyword>
<dbReference type="EC" id="2.7.7.41" evidence="6 18"/>
<organism evidence="20">
    <name type="scientific">Uncultured Desulfatiglans sp</name>
    <dbReference type="NCBI Taxonomy" id="1748965"/>
    <lineage>
        <taxon>Bacteria</taxon>
        <taxon>Pseudomonadati</taxon>
        <taxon>Thermodesulfobacteriota</taxon>
        <taxon>Desulfobacteria</taxon>
        <taxon>Desulfatiglandales</taxon>
        <taxon>Desulfatiglandaceae</taxon>
        <taxon>Desulfatiglans</taxon>
        <taxon>environmental samples</taxon>
    </lineage>
</organism>
<dbReference type="GO" id="GO:0004605">
    <property type="term" value="F:phosphatidate cytidylyltransferase activity"/>
    <property type="evidence" value="ECO:0007669"/>
    <property type="project" value="UniProtKB-EC"/>
</dbReference>
<evidence type="ECO:0000256" key="19">
    <source>
        <dbReference type="SAM" id="Phobius"/>
    </source>
</evidence>
<feature type="transmembrane region" description="Helical" evidence="19">
    <location>
        <begin position="244"/>
        <end position="264"/>
    </location>
</feature>
<protein>
    <recommendedName>
        <fullName evidence="7 18">Phosphatidate cytidylyltransferase</fullName>
        <ecNumber evidence="6 18">2.7.7.41</ecNumber>
    </recommendedName>
</protein>
<evidence type="ECO:0000256" key="16">
    <source>
        <dbReference type="ARBA" id="ARBA00023209"/>
    </source>
</evidence>
<feature type="transmembrane region" description="Helical" evidence="19">
    <location>
        <begin position="27"/>
        <end position="46"/>
    </location>
</feature>
<keyword evidence="17" id="KW-1208">Phospholipid metabolism</keyword>
<keyword evidence="12 18" id="KW-0548">Nucleotidyltransferase</keyword>
<gene>
    <name evidence="20" type="primary">cdsA</name>
    <name evidence="20" type="ORF">TRIP_B40081</name>
</gene>
<keyword evidence="13 19" id="KW-1133">Transmembrane helix</keyword>
<evidence type="ECO:0000256" key="3">
    <source>
        <dbReference type="ARBA" id="ARBA00005119"/>
    </source>
</evidence>
<dbReference type="InterPro" id="IPR000374">
    <property type="entry name" value="PC_trans"/>
</dbReference>
<evidence type="ECO:0000256" key="5">
    <source>
        <dbReference type="ARBA" id="ARBA00010185"/>
    </source>
</evidence>
<evidence type="ECO:0000256" key="6">
    <source>
        <dbReference type="ARBA" id="ARBA00012487"/>
    </source>
</evidence>
<evidence type="ECO:0000256" key="18">
    <source>
        <dbReference type="RuleBase" id="RU003938"/>
    </source>
</evidence>
<evidence type="ECO:0000256" key="7">
    <source>
        <dbReference type="ARBA" id="ARBA00019373"/>
    </source>
</evidence>
<feature type="transmembrane region" description="Helical" evidence="19">
    <location>
        <begin position="53"/>
        <end position="72"/>
    </location>
</feature>
<dbReference type="UniPathway" id="UPA00557">
    <property type="reaction ID" value="UER00614"/>
</dbReference>
<evidence type="ECO:0000256" key="15">
    <source>
        <dbReference type="ARBA" id="ARBA00023136"/>
    </source>
</evidence>
<feature type="transmembrane region" description="Helical" evidence="19">
    <location>
        <begin position="174"/>
        <end position="196"/>
    </location>
</feature>
<evidence type="ECO:0000256" key="17">
    <source>
        <dbReference type="ARBA" id="ARBA00023264"/>
    </source>
</evidence>
<evidence type="ECO:0000256" key="4">
    <source>
        <dbReference type="ARBA" id="ARBA00005189"/>
    </source>
</evidence>
<evidence type="ECO:0000256" key="8">
    <source>
        <dbReference type="ARBA" id="ARBA00022475"/>
    </source>
</evidence>
<evidence type="ECO:0000256" key="13">
    <source>
        <dbReference type="ARBA" id="ARBA00022989"/>
    </source>
</evidence>
<evidence type="ECO:0000256" key="1">
    <source>
        <dbReference type="ARBA" id="ARBA00001698"/>
    </source>
</evidence>
<feature type="transmembrane region" description="Helical" evidence="19">
    <location>
        <begin position="134"/>
        <end position="154"/>
    </location>
</feature>